<keyword evidence="5" id="KW-0408">Iron</keyword>
<dbReference type="AlphaFoldDB" id="A0A2S9VB59"/>
<keyword evidence="3" id="KW-0479">Metal-binding</keyword>
<dbReference type="InterPro" id="IPR050415">
    <property type="entry name" value="MRET"/>
</dbReference>
<dbReference type="CDD" id="cd06185">
    <property type="entry name" value="PDR_like"/>
    <property type="match status" value="1"/>
</dbReference>
<dbReference type="PANTHER" id="PTHR47354">
    <property type="entry name" value="NADH OXIDOREDUCTASE HCR"/>
    <property type="match status" value="1"/>
</dbReference>
<evidence type="ECO:0000256" key="3">
    <source>
        <dbReference type="ARBA" id="ARBA00022723"/>
    </source>
</evidence>
<dbReference type="InterPro" id="IPR006058">
    <property type="entry name" value="2Fe2S_fd_BS"/>
</dbReference>
<dbReference type="Gene3D" id="3.40.50.80">
    <property type="entry name" value="Nucleotide-binding domain of ferredoxin-NADP reductase (FNR) module"/>
    <property type="match status" value="1"/>
</dbReference>
<dbReference type="Gene3D" id="3.10.20.30">
    <property type="match status" value="1"/>
</dbReference>
<dbReference type="InterPro" id="IPR017927">
    <property type="entry name" value="FAD-bd_FR_type"/>
</dbReference>
<reference evidence="11" key="1">
    <citation type="journal article" date="2020" name="Int. J. Syst. Evol. Microbiol.">
        <title>Alteromonas alba sp. nov., a marine bacterium isolated from the seawater of the West Pacific Ocean.</title>
        <authorList>
            <person name="Sun C."/>
            <person name="Wu Y.-H."/>
            <person name="Xamxidin M."/>
            <person name="Cheng H."/>
            <person name="Xu X.-W."/>
        </authorList>
    </citation>
    <scope>NUCLEOTIDE SEQUENCE [LARGE SCALE GENOMIC DNA]</scope>
    <source>
        <strain evidence="11">190</strain>
    </source>
</reference>
<evidence type="ECO:0000313" key="10">
    <source>
        <dbReference type="EMBL" id="PRO73709.1"/>
    </source>
</evidence>
<organism evidence="10 11">
    <name type="scientific">Alteromonas alba</name>
    <dbReference type="NCBI Taxonomy" id="2079529"/>
    <lineage>
        <taxon>Bacteria</taxon>
        <taxon>Pseudomonadati</taxon>
        <taxon>Pseudomonadota</taxon>
        <taxon>Gammaproteobacteria</taxon>
        <taxon>Alteromonadales</taxon>
        <taxon>Alteromonadaceae</taxon>
        <taxon>Alteromonas/Salinimonas group</taxon>
        <taxon>Alteromonas</taxon>
    </lineage>
</organism>
<evidence type="ECO:0000256" key="5">
    <source>
        <dbReference type="ARBA" id="ARBA00023004"/>
    </source>
</evidence>
<dbReference type="Pfam" id="PF00111">
    <property type="entry name" value="Fer2"/>
    <property type="match status" value="1"/>
</dbReference>
<dbReference type="SUPFAM" id="SSF54292">
    <property type="entry name" value="2Fe-2S ferredoxin-like"/>
    <property type="match status" value="1"/>
</dbReference>
<keyword evidence="4" id="KW-0560">Oxidoreductase</keyword>
<comment type="caution">
    <text evidence="10">The sequence shown here is derived from an EMBL/GenBank/DDBJ whole genome shotgun (WGS) entry which is preliminary data.</text>
</comment>
<dbReference type="InterPro" id="IPR001433">
    <property type="entry name" value="OxRdtase_FAD/NAD-bd"/>
</dbReference>
<evidence type="ECO:0000256" key="2">
    <source>
        <dbReference type="ARBA" id="ARBA00022714"/>
    </source>
</evidence>
<dbReference type="InterPro" id="IPR001041">
    <property type="entry name" value="2Fe-2S_ferredoxin-type"/>
</dbReference>
<dbReference type="SUPFAM" id="SSF52343">
    <property type="entry name" value="Ferredoxin reductase-like, C-terminal NADP-linked domain"/>
    <property type="match status" value="1"/>
</dbReference>
<dbReference type="Pfam" id="PF00175">
    <property type="entry name" value="NAD_binding_1"/>
    <property type="match status" value="1"/>
</dbReference>
<dbReference type="PROSITE" id="PS00197">
    <property type="entry name" value="2FE2S_FER_1"/>
    <property type="match status" value="1"/>
</dbReference>
<dbReference type="Proteomes" id="UP000238949">
    <property type="component" value="Unassembled WGS sequence"/>
</dbReference>
<keyword evidence="11" id="KW-1185">Reference proteome</keyword>
<dbReference type="OrthoDB" id="9801223at2"/>
<dbReference type="InterPro" id="IPR017938">
    <property type="entry name" value="Riboflavin_synthase-like_b-brl"/>
</dbReference>
<dbReference type="PRINTS" id="PR00409">
    <property type="entry name" value="PHDIOXRDTASE"/>
</dbReference>
<keyword evidence="7" id="KW-0830">Ubiquinone</keyword>
<proteinExistence type="predicted"/>
<dbReference type="GO" id="GO:0046872">
    <property type="term" value="F:metal ion binding"/>
    <property type="evidence" value="ECO:0007669"/>
    <property type="project" value="UniProtKB-KW"/>
</dbReference>
<dbReference type="PROSITE" id="PS51384">
    <property type="entry name" value="FAD_FR"/>
    <property type="match status" value="1"/>
</dbReference>
<feature type="domain" description="FAD-binding FR-type" evidence="9">
    <location>
        <begin position="1"/>
        <end position="100"/>
    </location>
</feature>
<evidence type="ECO:0000259" key="9">
    <source>
        <dbReference type="PROSITE" id="PS51384"/>
    </source>
</evidence>
<evidence type="ECO:0000313" key="11">
    <source>
        <dbReference type="Proteomes" id="UP000238949"/>
    </source>
</evidence>
<dbReference type="RefSeq" id="WP_105934454.1">
    <property type="nucleotide sequence ID" value="NZ_PVNP01000089.1"/>
</dbReference>
<dbReference type="GO" id="GO:0051537">
    <property type="term" value="F:2 iron, 2 sulfur cluster binding"/>
    <property type="evidence" value="ECO:0007669"/>
    <property type="project" value="UniProtKB-KW"/>
</dbReference>
<name>A0A2S9VB59_9ALTE</name>
<dbReference type="SUPFAM" id="SSF63380">
    <property type="entry name" value="Riboflavin synthase domain-like"/>
    <property type="match status" value="1"/>
</dbReference>
<dbReference type="PROSITE" id="PS51085">
    <property type="entry name" value="2FE2S_FER_2"/>
    <property type="match status" value="1"/>
</dbReference>
<accession>A0A2S9VB59</accession>
<evidence type="ECO:0000256" key="1">
    <source>
        <dbReference type="ARBA" id="ARBA00022630"/>
    </source>
</evidence>
<sequence length="312" mass="33753">MLQVIVSGKESLTPRVCKLTLTSSTGEPLPDWAPGAHIDVFLPGDMIRQYSLCGALDAQHYQIAVQLEEQGKGGSRYIHESLQCGAELTISEPRNHFPLTEGENPCLFLAAGIGITPFIPMIEACLAGNRPFSLYYAVANGSDNLLSDQYTLLANVHVHDKATQGVRLNIDALLKAAPADSDIFVCGPNGFINDFLSLSARQGIDSARLHREFFTAEPIDHSNDGSFELEIASTGQIVSVAKDESMLEALEDNGFFVPVSCEEGVCGTCITPLLGGEADHKDVFLNDKEKAQMDRVAVCCSRAKTPRLILDL</sequence>
<evidence type="ECO:0000256" key="7">
    <source>
        <dbReference type="ARBA" id="ARBA00023075"/>
    </source>
</evidence>
<dbReference type="InterPro" id="IPR012675">
    <property type="entry name" value="Beta-grasp_dom_sf"/>
</dbReference>
<dbReference type="InterPro" id="IPR039261">
    <property type="entry name" value="FNR_nucleotide-bd"/>
</dbReference>
<dbReference type="GO" id="GO:0016491">
    <property type="term" value="F:oxidoreductase activity"/>
    <property type="evidence" value="ECO:0007669"/>
    <property type="project" value="UniProtKB-KW"/>
</dbReference>
<protein>
    <submittedName>
        <fullName evidence="10">Oxidoreductase</fullName>
    </submittedName>
</protein>
<evidence type="ECO:0000256" key="6">
    <source>
        <dbReference type="ARBA" id="ARBA00023014"/>
    </source>
</evidence>
<keyword evidence="1" id="KW-0285">Flavoprotein</keyword>
<keyword evidence="6" id="KW-0411">Iron-sulfur</keyword>
<evidence type="ECO:0000256" key="4">
    <source>
        <dbReference type="ARBA" id="ARBA00023002"/>
    </source>
</evidence>
<dbReference type="InterPro" id="IPR036010">
    <property type="entry name" value="2Fe-2S_ferredoxin-like_sf"/>
</dbReference>
<keyword evidence="2" id="KW-0001">2Fe-2S</keyword>
<evidence type="ECO:0000259" key="8">
    <source>
        <dbReference type="PROSITE" id="PS51085"/>
    </source>
</evidence>
<dbReference type="CDD" id="cd00207">
    <property type="entry name" value="fer2"/>
    <property type="match status" value="1"/>
</dbReference>
<dbReference type="EMBL" id="PVNP01000089">
    <property type="protein sequence ID" value="PRO73709.1"/>
    <property type="molecule type" value="Genomic_DNA"/>
</dbReference>
<dbReference type="PANTHER" id="PTHR47354:SF1">
    <property type="entry name" value="CARNITINE MONOOXYGENASE REDUCTASE SUBUNIT"/>
    <property type="match status" value="1"/>
</dbReference>
<gene>
    <name evidence="10" type="ORF">C6Y40_09890</name>
</gene>
<dbReference type="Gene3D" id="2.40.30.10">
    <property type="entry name" value="Translation factors"/>
    <property type="match status" value="1"/>
</dbReference>
<feature type="domain" description="2Fe-2S ferredoxin-type" evidence="8">
    <location>
        <begin position="227"/>
        <end position="312"/>
    </location>
</feature>